<dbReference type="GO" id="GO:0018104">
    <property type="term" value="P:peptidoglycan-protein cross-linking"/>
    <property type="evidence" value="ECO:0007669"/>
    <property type="project" value="TreeGrafter"/>
</dbReference>
<dbReference type="Gene3D" id="2.30.30.40">
    <property type="entry name" value="SH3 Domains"/>
    <property type="match status" value="1"/>
</dbReference>
<evidence type="ECO:0000256" key="7">
    <source>
        <dbReference type="PROSITE-ProRule" id="PRU01373"/>
    </source>
</evidence>
<keyword evidence="2" id="KW-0808">Transferase</keyword>
<dbReference type="Gene3D" id="2.40.440.10">
    <property type="entry name" value="L,D-transpeptidase catalytic domain-like"/>
    <property type="match status" value="1"/>
</dbReference>
<protein>
    <submittedName>
        <fullName evidence="12">ErfK/YbiS/YcfS/YnhG family protein</fullName>
    </submittedName>
</protein>
<dbReference type="Pfam" id="PF03734">
    <property type="entry name" value="YkuD"/>
    <property type="match status" value="1"/>
</dbReference>
<dbReference type="eggNOG" id="COG0737">
    <property type="taxonomic scope" value="Bacteria"/>
</dbReference>
<dbReference type="PROSITE" id="PS51781">
    <property type="entry name" value="SH3B"/>
    <property type="match status" value="1"/>
</dbReference>
<dbReference type="GO" id="GO:0005576">
    <property type="term" value="C:extracellular region"/>
    <property type="evidence" value="ECO:0007669"/>
    <property type="project" value="TreeGrafter"/>
</dbReference>
<evidence type="ECO:0000256" key="3">
    <source>
        <dbReference type="ARBA" id="ARBA00022737"/>
    </source>
</evidence>
<organism evidence="12 13">
    <name type="scientific">Pseudobacteroides cellulosolvens ATCC 35603 = DSM 2933</name>
    <dbReference type="NCBI Taxonomy" id="398512"/>
    <lineage>
        <taxon>Bacteria</taxon>
        <taxon>Bacillati</taxon>
        <taxon>Bacillota</taxon>
        <taxon>Clostridia</taxon>
        <taxon>Eubacteriales</taxon>
        <taxon>Oscillospiraceae</taxon>
        <taxon>Pseudobacteroides</taxon>
    </lineage>
</organism>
<feature type="domain" description="SLH" evidence="9">
    <location>
        <begin position="87"/>
        <end position="151"/>
    </location>
</feature>
<feature type="domain" description="SH3b" evidence="10">
    <location>
        <begin position="241"/>
        <end position="306"/>
    </location>
</feature>
<evidence type="ECO:0000256" key="6">
    <source>
        <dbReference type="ARBA" id="ARBA00023316"/>
    </source>
</evidence>
<evidence type="ECO:0000313" key="13">
    <source>
        <dbReference type="Proteomes" id="UP000036923"/>
    </source>
</evidence>
<keyword evidence="4 7" id="KW-0133">Cell shape</keyword>
<feature type="domain" description="SLH" evidence="9">
    <location>
        <begin position="29"/>
        <end position="86"/>
    </location>
</feature>
<dbReference type="Pfam" id="PF00395">
    <property type="entry name" value="SLH"/>
    <property type="match status" value="2"/>
</dbReference>
<feature type="domain" description="L,D-TPase catalytic" evidence="11">
    <location>
        <begin position="335"/>
        <end position="456"/>
    </location>
</feature>
<evidence type="ECO:0000256" key="5">
    <source>
        <dbReference type="ARBA" id="ARBA00022984"/>
    </source>
</evidence>
<name>A0A0L6JWW2_9FIRM</name>
<accession>A0A0L6JWW2</accession>
<dbReference type="InterPro" id="IPR003646">
    <property type="entry name" value="SH3-like_bac-type"/>
</dbReference>
<evidence type="ECO:0000259" key="9">
    <source>
        <dbReference type="PROSITE" id="PS51272"/>
    </source>
</evidence>
<dbReference type="Proteomes" id="UP000036923">
    <property type="component" value="Unassembled WGS sequence"/>
</dbReference>
<keyword evidence="3" id="KW-0677">Repeat</keyword>
<dbReference type="STRING" id="398512.Bccel_5204"/>
<feature type="active site" description="Nucleophile" evidence="7">
    <location>
        <position position="432"/>
    </location>
</feature>
<dbReference type="InterPro" id="IPR005490">
    <property type="entry name" value="LD_TPept_cat_dom"/>
</dbReference>
<feature type="signal peptide" evidence="8">
    <location>
        <begin position="1"/>
        <end position="27"/>
    </location>
</feature>
<dbReference type="eggNOG" id="COG1376">
    <property type="taxonomic scope" value="Bacteria"/>
</dbReference>
<dbReference type="GO" id="GO:0016740">
    <property type="term" value="F:transferase activity"/>
    <property type="evidence" value="ECO:0007669"/>
    <property type="project" value="UniProtKB-KW"/>
</dbReference>
<dbReference type="PROSITE" id="PS51272">
    <property type="entry name" value="SLH"/>
    <property type="match status" value="2"/>
</dbReference>
<reference evidence="13" key="1">
    <citation type="submission" date="2015-07" db="EMBL/GenBank/DDBJ databases">
        <title>Near-Complete Genome Sequence of the Cellulolytic Bacterium Bacteroides (Pseudobacteroides) cellulosolvens ATCC 35603.</title>
        <authorList>
            <person name="Dassa B."/>
            <person name="Utturkar S.M."/>
            <person name="Klingeman D.M."/>
            <person name="Hurt R.A."/>
            <person name="Keller M."/>
            <person name="Xu J."/>
            <person name="Reddy Y.H.K."/>
            <person name="Borovok I."/>
            <person name="Grinberg I.R."/>
            <person name="Lamed R."/>
            <person name="Zhivin O."/>
            <person name="Bayer E.A."/>
            <person name="Brown S.D."/>
        </authorList>
    </citation>
    <scope>NUCLEOTIDE SEQUENCE [LARGE SCALE GENOMIC DNA]</scope>
    <source>
        <strain evidence="13">DSM 2933</strain>
    </source>
</reference>
<dbReference type="SUPFAM" id="SSF141523">
    <property type="entry name" value="L,D-transpeptidase catalytic domain-like"/>
    <property type="match status" value="1"/>
</dbReference>
<dbReference type="PROSITE" id="PS52029">
    <property type="entry name" value="LD_TPASE"/>
    <property type="match status" value="1"/>
</dbReference>
<evidence type="ECO:0000313" key="12">
    <source>
        <dbReference type="EMBL" id="KNY29927.1"/>
    </source>
</evidence>
<dbReference type="OrthoDB" id="177750at2"/>
<comment type="pathway">
    <text evidence="1 7">Cell wall biogenesis; peptidoglycan biosynthesis.</text>
</comment>
<dbReference type="AlphaFoldDB" id="A0A0L6JWW2"/>
<keyword evidence="5 7" id="KW-0573">Peptidoglycan synthesis</keyword>
<gene>
    <name evidence="12" type="ORF">Bccel_5204</name>
</gene>
<evidence type="ECO:0000256" key="2">
    <source>
        <dbReference type="ARBA" id="ARBA00022679"/>
    </source>
</evidence>
<dbReference type="UniPathway" id="UPA00219"/>
<dbReference type="GO" id="GO:0071555">
    <property type="term" value="P:cell wall organization"/>
    <property type="evidence" value="ECO:0007669"/>
    <property type="project" value="UniProtKB-UniRule"/>
</dbReference>
<keyword evidence="13" id="KW-1185">Reference proteome</keyword>
<keyword evidence="6 7" id="KW-0961">Cell wall biogenesis/degradation</keyword>
<dbReference type="PANTHER" id="PTHR30582">
    <property type="entry name" value="L,D-TRANSPEPTIDASE"/>
    <property type="match status" value="1"/>
</dbReference>
<dbReference type="CDD" id="cd16913">
    <property type="entry name" value="YkuD_like"/>
    <property type="match status" value="1"/>
</dbReference>
<comment type="caution">
    <text evidence="12">The sequence shown here is derived from an EMBL/GenBank/DDBJ whole genome shotgun (WGS) entry which is preliminary data.</text>
</comment>
<dbReference type="GO" id="GO:0071972">
    <property type="term" value="F:peptidoglycan L,D-transpeptidase activity"/>
    <property type="evidence" value="ECO:0007669"/>
    <property type="project" value="TreeGrafter"/>
</dbReference>
<dbReference type="GO" id="GO:0008360">
    <property type="term" value="P:regulation of cell shape"/>
    <property type="evidence" value="ECO:0007669"/>
    <property type="project" value="UniProtKB-UniRule"/>
</dbReference>
<dbReference type="InterPro" id="IPR001119">
    <property type="entry name" value="SLH_dom"/>
</dbReference>
<dbReference type="InterPro" id="IPR050979">
    <property type="entry name" value="LD-transpeptidase"/>
</dbReference>
<evidence type="ECO:0000256" key="4">
    <source>
        <dbReference type="ARBA" id="ARBA00022960"/>
    </source>
</evidence>
<evidence type="ECO:0000256" key="8">
    <source>
        <dbReference type="SAM" id="SignalP"/>
    </source>
</evidence>
<dbReference type="PANTHER" id="PTHR30582:SF2">
    <property type="entry name" value="L,D-TRANSPEPTIDASE YCIB-RELATED"/>
    <property type="match status" value="1"/>
</dbReference>
<evidence type="ECO:0000256" key="1">
    <source>
        <dbReference type="ARBA" id="ARBA00004752"/>
    </source>
</evidence>
<sequence precursor="true">MRKERLKAVMAMALIIPALCMPAKVTADINNSFSDIHSNNWFYSPVLRLNSLKAISGFPDNTFRPYNYTTKAEFVKILLDAFKIPVENGHDYSNIKDHWADNYVSTAIANGIIPESTYNGSFMPDKLITRIEMASMILSMLNVQYVNDKSPFDDISNEVSTTAFHEYLIMGSIKDGKRYFKPYSNVTRAEASAAIVRAIDYMENSNGYKKNSHKELVQQEKLIAKQKEEIRTQELYNTLVKPSAVIAQVTENAKLFSSYYAPYNVVGTVNKGTKVEIIYGMYTQWFYVSYGNVKGWVSGKVLSIPPDPPTNTNKMTKEQLEGFVNYKGFASNAPYFVWVDIDRQLTHVFSGSKGNWKLNKTIQCATGKNESPTIRGIFTVSRRGDWFYNPRYRSGAKYWVEFSGDYLFHSISLDSYGNIKDPTLGKRASSGCIRLSIEDSKWIYTYIPAGTTVWVY</sequence>
<proteinExistence type="predicted"/>
<dbReference type="RefSeq" id="WP_050753841.1">
    <property type="nucleotide sequence ID" value="NZ_JQKC01000022.1"/>
</dbReference>
<evidence type="ECO:0000259" key="10">
    <source>
        <dbReference type="PROSITE" id="PS51781"/>
    </source>
</evidence>
<keyword evidence="8" id="KW-0732">Signal</keyword>
<feature type="active site" description="Proton donor/acceptor" evidence="7">
    <location>
        <position position="409"/>
    </location>
</feature>
<evidence type="ECO:0000259" key="11">
    <source>
        <dbReference type="PROSITE" id="PS52029"/>
    </source>
</evidence>
<dbReference type="EMBL" id="LGTC01000001">
    <property type="protein sequence ID" value="KNY29927.1"/>
    <property type="molecule type" value="Genomic_DNA"/>
</dbReference>
<dbReference type="InterPro" id="IPR038063">
    <property type="entry name" value="Transpep_catalytic_dom"/>
</dbReference>
<feature type="chain" id="PRO_5005566547" evidence="8">
    <location>
        <begin position="28"/>
        <end position="456"/>
    </location>
</feature>